<reference evidence="2 3" key="1">
    <citation type="submission" date="2020-08" db="EMBL/GenBank/DDBJ databases">
        <title>Genomic Encyclopedia of Type Strains, Phase IV (KMG-V): Genome sequencing to study the core and pangenomes of soil and plant-associated prokaryotes.</title>
        <authorList>
            <person name="Whitman W."/>
        </authorList>
    </citation>
    <scope>NUCLEOTIDE SEQUENCE [LARGE SCALE GENOMIC DNA]</scope>
    <source>
        <strain evidence="2 3">MP601</strain>
    </source>
</reference>
<dbReference type="InterPro" id="IPR050206">
    <property type="entry name" value="FtsK/SpoIIIE/SftA"/>
</dbReference>
<organism evidence="2 3">
    <name type="scientific">Mucilaginibacter lappiensis</name>
    <dbReference type="NCBI Taxonomy" id="354630"/>
    <lineage>
        <taxon>Bacteria</taxon>
        <taxon>Pseudomonadati</taxon>
        <taxon>Bacteroidota</taxon>
        <taxon>Sphingobacteriia</taxon>
        <taxon>Sphingobacteriales</taxon>
        <taxon>Sphingobacteriaceae</taxon>
        <taxon>Mucilaginibacter</taxon>
    </lineage>
</organism>
<dbReference type="EMBL" id="JACHCA010000035">
    <property type="protein sequence ID" value="MBB6131846.1"/>
    <property type="molecule type" value="Genomic_DNA"/>
</dbReference>
<evidence type="ECO:0000313" key="2">
    <source>
        <dbReference type="EMBL" id="MBB6131846.1"/>
    </source>
</evidence>
<evidence type="ECO:0000259" key="1">
    <source>
        <dbReference type="SMART" id="SM00843"/>
    </source>
</evidence>
<dbReference type="SMART" id="SM00843">
    <property type="entry name" value="Ftsk_gamma"/>
    <property type="match status" value="1"/>
</dbReference>
<feature type="domain" description="FtsK gamma" evidence="1">
    <location>
        <begin position="360"/>
        <end position="425"/>
    </location>
</feature>
<dbReference type="InterPro" id="IPR018541">
    <property type="entry name" value="Ftsk_gamma"/>
</dbReference>
<sequence>MGFFRKLFFGNKTDSVNENVLPIARNQKTENIPDLNKIKLDITRINDIYEIFLDNQAGIELSIQSISCKIENIIKQNETIHFVFSSPSLKKTHILSIQHQFEIGVVEFVQELHQNLQSSETLVKINFTKEAIDRRHYEEERKRFTNIPLIKNDPFLGSQNFKWEYVGGILAPYDFGKYGIVTSSDDGFLLIISFIKENDKIYLLINYFTDTLSTQNARFKIFENDKIQFLFEDRSVKDFIIKDKTLKPLDKTGMYVDQKKFSGIHQNSIEINEDILNIFATKNLLAWKLNIKKYNLEIIGNKSGHGHYIDFKDCQFALKNLASDLFKLILMSSTDLIEYMEDIEIKKLKLMQPEAKEYDPDDRDPMFEEAARLIVMHQQGSTSLIQRKMKLGYNRAGRIIDQLEAAGIVGAFEGSKARDVLYPDEYSLERYLETLQKPKD</sequence>
<dbReference type="InterPro" id="IPR036390">
    <property type="entry name" value="WH_DNA-bd_sf"/>
</dbReference>
<gene>
    <name evidence="2" type="ORF">HDF22_006000</name>
</gene>
<evidence type="ECO:0000313" key="3">
    <source>
        <dbReference type="Proteomes" id="UP000548326"/>
    </source>
</evidence>
<dbReference type="PANTHER" id="PTHR22683:SF41">
    <property type="entry name" value="DNA TRANSLOCASE FTSK"/>
    <property type="match status" value="1"/>
</dbReference>
<accession>A0A841JQF3</accession>
<dbReference type="PANTHER" id="PTHR22683">
    <property type="entry name" value="SPORULATION PROTEIN RELATED"/>
    <property type="match status" value="1"/>
</dbReference>
<dbReference type="AlphaFoldDB" id="A0A841JQF3"/>
<dbReference type="Gene3D" id="1.10.10.10">
    <property type="entry name" value="Winged helix-like DNA-binding domain superfamily/Winged helix DNA-binding domain"/>
    <property type="match status" value="1"/>
</dbReference>
<name>A0A841JQF3_9SPHI</name>
<protein>
    <recommendedName>
        <fullName evidence="1">FtsK gamma domain-containing protein</fullName>
    </recommendedName>
</protein>
<dbReference type="InterPro" id="IPR036388">
    <property type="entry name" value="WH-like_DNA-bd_sf"/>
</dbReference>
<dbReference type="SUPFAM" id="SSF46785">
    <property type="entry name" value="Winged helix' DNA-binding domain"/>
    <property type="match status" value="1"/>
</dbReference>
<comment type="caution">
    <text evidence="2">The sequence shown here is derived from an EMBL/GenBank/DDBJ whole genome shotgun (WGS) entry which is preliminary data.</text>
</comment>
<dbReference type="Pfam" id="PF09397">
    <property type="entry name" value="FtsK_gamma"/>
    <property type="match status" value="1"/>
</dbReference>
<dbReference type="Proteomes" id="UP000548326">
    <property type="component" value="Unassembled WGS sequence"/>
</dbReference>
<proteinExistence type="predicted"/>